<protein>
    <submittedName>
        <fullName evidence="6">Cell division protein FtsZ</fullName>
    </submittedName>
</protein>
<comment type="caution">
    <text evidence="6">The sequence shown here is derived from an EMBL/GenBank/DDBJ whole genome shotgun (WGS) entry which is preliminary data.</text>
</comment>
<organism evidence="6">
    <name type="scientific">mine drainage metagenome</name>
    <dbReference type="NCBI Taxonomy" id="410659"/>
    <lineage>
        <taxon>unclassified sequences</taxon>
        <taxon>metagenomes</taxon>
        <taxon>ecological metagenomes</taxon>
    </lineage>
</organism>
<keyword evidence="3" id="KW-0342">GTP-binding</keyword>
<evidence type="ECO:0000256" key="4">
    <source>
        <dbReference type="SAM" id="MobiDB-lite"/>
    </source>
</evidence>
<dbReference type="PRINTS" id="PR00423">
    <property type="entry name" value="CELLDVISFTSZ"/>
</dbReference>
<dbReference type="InterPro" id="IPR018316">
    <property type="entry name" value="Tubulin/FtsZ_2-layer-sand-dom"/>
</dbReference>
<keyword evidence="6" id="KW-0131">Cell cycle</keyword>
<reference evidence="6" key="1">
    <citation type="submission" date="2013-08" db="EMBL/GenBank/DDBJ databases">
        <authorList>
            <person name="Mendez C."/>
            <person name="Richter M."/>
            <person name="Ferrer M."/>
            <person name="Sanchez J."/>
        </authorList>
    </citation>
    <scope>NUCLEOTIDE SEQUENCE</scope>
</reference>
<dbReference type="GO" id="GO:0032153">
    <property type="term" value="C:cell division site"/>
    <property type="evidence" value="ECO:0007669"/>
    <property type="project" value="TreeGrafter"/>
</dbReference>
<name>T0ZY52_9ZZZZ</name>
<dbReference type="InterPro" id="IPR036525">
    <property type="entry name" value="Tubulin/FtsZ_GTPase_sf"/>
</dbReference>
<dbReference type="Pfam" id="PF12327">
    <property type="entry name" value="FtsZ_C"/>
    <property type="match status" value="1"/>
</dbReference>
<dbReference type="InterPro" id="IPR003008">
    <property type="entry name" value="Tubulin_FtsZ_GTPase"/>
</dbReference>
<dbReference type="PANTHER" id="PTHR30314">
    <property type="entry name" value="CELL DIVISION PROTEIN FTSZ-RELATED"/>
    <property type="match status" value="1"/>
</dbReference>
<dbReference type="GO" id="GO:0003924">
    <property type="term" value="F:GTPase activity"/>
    <property type="evidence" value="ECO:0007669"/>
    <property type="project" value="InterPro"/>
</dbReference>
<dbReference type="PANTHER" id="PTHR30314:SF3">
    <property type="entry name" value="MITOCHONDRIAL DIVISION PROTEIN FSZA"/>
    <property type="match status" value="1"/>
</dbReference>
<dbReference type="SMART" id="SM00865">
    <property type="entry name" value="Tubulin_C"/>
    <property type="match status" value="1"/>
</dbReference>
<dbReference type="SUPFAM" id="SSF55307">
    <property type="entry name" value="Tubulin C-terminal domain-like"/>
    <property type="match status" value="1"/>
</dbReference>
<dbReference type="GO" id="GO:0051301">
    <property type="term" value="P:cell division"/>
    <property type="evidence" value="ECO:0007669"/>
    <property type="project" value="UniProtKB-KW"/>
</dbReference>
<dbReference type="InterPro" id="IPR045061">
    <property type="entry name" value="FtsZ/CetZ"/>
</dbReference>
<feature type="region of interest" description="Disordered" evidence="4">
    <location>
        <begin position="162"/>
        <end position="185"/>
    </location>
</feature>
<gene>
    <name evidence="6" type="ORF">B1B_17037</name>
</gene>
<keyword evidence="6" id="KW-0132">Cell division</keyword>
<evidence type="ECO:0000256" key="3">
    <source>
        <dbReference type="ARBA" id="ARBA00023134"/>
    </source>
</evidence>
<dbReference type="CDD" id="cd02201">
    <property type="entry name" value="FtsZ_type1"/>
    <property type="match status" value="1"/>
</dbReference>
<reference evidence="6" key="2">
    <citation type="journal article" date="2014" name="ISME J.">
        <title>Microbial stratification in low pH oxic and suboxic macroscopic growths along an acid mine drainage.</title>
        <authorList>
            <person name="Mendez-Garcia C."/>
            <person name="Mesa V."/>
            <person name="Sprenger R.R."/>
            <person name="Richter M."/>
            <person name="Diez M.S."/>
            <person name="Solano J."/>
            <person name="Bargiela R."/>
            <person name="Golyshina O.V."/>
            <person name="Manteca A."/>
            <person name="Ramos J.L."/>
            <person name="Gallego J.R."/>
            <person name="Llorente I."/>
            <person name="Martins Dos Santos V.A."/>
            <person name="Jensen O.N."/>
            <person name="Pelaez A.I."/>
            <person name="Sanchez J."/>
            <person name="Ferrer M."/>
        </authorList>
    </citation>
    <scope>NUCLEOTIDE SEQUENCE</scope>
</reference>
<evidence type="ECO:0000256" key="2">
    <source>
        <dbReference type="ARBA" id="ARBA00022741"/>
    </source>
</evidence>
<dbReference type="GO" id="GO:0005737">
    <property type="term" value="C:cytoplasm"/>
    <property type="evidence" value="ECO:0007669"/>
    <property type="project" value="TreeGrafter"/>
</dbReference>
<dbReference type="InterPro" id="IPR024757">
    <property type="entry name" value="FtsZ_C"/>
</dbReference>
<evidence type="ECO:0000256" key="1">
    <source>
        <dbReference type="ARBA" id="ARBA00009690"/>
    </source>
</evidence>
<dbReference type="InterPro" id="IPR000158">
    <property type="entry name" value="Cell_div_FtsZ"/>
</dbReference>
<dbReference type="InterPro" id="IPR037103">
    <property type="entry name" value="Tubulin/FtsZ-like_C"/>
</dbReference>
<dbReference type="EMBL" id="AUZY01011371">
    <property type="protein sequence ID" value="EQD34865.1"/>
    <property type="molecule type" value="Genomic_DNA"/>
</dbReference>
<keyword evidence="2" id="KW-0547">Nucleotide-binding</keyword>
<evidence type="ECO:0000313" key="6">
    <source>
        <dbReference type="EMBL" id="EQD34865.1"/>
    </source>
</evidence>
<dbReference type="Gene3D" id="3.30.1330.20">
    <property type="entry name" value="Tubulin/FtsZ, C-terminal domain"/>
    <property type="match status" value="1"/>
</dbReference>
<dbReference type="AlphaFoldDB" id="T0ZY52"/>
<proteinExistence type="inferred from homology"/>
<feature type="compositionally biased region" description="Basic and acidic residues" evidence="4">
    <location>
        <begin position="175"/>
        <end position="184"/>
    </location>
</feature>
<evidence type="ECO:0000259" key="5">
    <source>
        <dbReference type="SMART" id="SM00865"/>
    </source>
</evidence>
<dbReference type="SUPFAM" id="SSF52490">
    <property type="entry name" value="Tubulin nucleotide-binding domain-like"/>
    <property type="match status" value="1"/>
</dbReference>
<sequence>IAVTDKRTTMVDAFRKADDVLRQGVQGISDLIVYPGLINLDFADVKAIMSGQGAALMGIGYGSGDNRAQDAARDAVSSQLLETSIAGAKGILLNITASPDLTLHEVTEACDMIRQNADPNANIIFGAVLDDRMGGDVKITVIATGFSSMPAVNQALAEKYRASRPQELQEPLPDGLRRSLREDSETYDDLDIPAFLREQR</sequence>
<feature type="domain" description="Tubulin/FtsZ 2-layer sandwich" evidence="5">
    <location>
        <begin position="38"/>
        <end position="155"/>
    </location>
</feature>
<feature type="non-terminal residue" evidence="6">
    <location>
        <position position="1"/>
    </location>
</feature>
<accession>T0ZY52</accession>
<dbReference type="InterPro" id="IPR008280">
    <property type="entry name" value="Tub_FtsZ_C"/>
</dbReference>
<comment type="similarity">
    <text evidence="1">Belongs to the FtsZ family.</text>
</comment>
<dbReference type="GO" id="GO:0005525">
    <property type="term" value="F:GTP binding"/>
    <property type="evidence" value="ECO:0007669"/>
    <property type="project" value="UniProtKB-KW"/>
</dbReference>